<dbReference type="GO" id="GO:0000723">
    <property type="term" value="P:telomere maintenance"/>
    <property type="evidence" value="ECO:0007669"/>
    <property type="project" value="InterPro"/>
</dbReference>
<dbReference type="GO" id="GO:0006281">
    <property type="term" value="P:DNA repair"/>
    <property type="evidence" value="ECO:0007669"/>
    <property type="project" value="UniProtKB-KW"/>
</dbReference>
<dbReference type="SUPFAM" id="SSF52540">
    <property type="entry name" value="P-loop containing nucleoside triphosphate hydrolases"/>
    <property type="match status" value="1"/>
</dbReference>
<dbReference type="InterPro" id="IPR010285">
    <property type="entry name" value="DNA_helicase_pif1-like_DEAD"/>
</dbReference>
<dbReference type="Pfam" id="PF05970">
    <property type="entry name" value="PIF1"/>
    <property type="match status" value="1"/>
</dbReference>
<keyword evidence="5" id="KW-1185">Reference proteome</keyword>
<dbReference type="Pfam" id="PF14214">
    <property type="entry name" value="Helitron_like_N"/>
    <property type="match status" value="1"/>
</dbReference>
<keyword evidence="1" id="KW-0234">DNA repair</keyword>
<proteinExistence type="inferred from homology"/>
<dbReference type="Proteomes" id="UP001454036">
    <property type="component" value="Unassembled WGS sequence"/>
</dbReference>
<keyword evidence="1" id="KW-0227">DNA damage</keyword>
<dbReference type="GO" id="GO:0043139">
    <property type="term" value="F:5'-3' DNA helicase activity"/>
    <property type="evidence" value="ECO:0007669"/>
    <property type="project" value="UniProtKB-EC"/>
</dbReference>
<evidence type="ECO:0000313" key="5">
    <source>
        <dbReference type="Proteomes" id="UP001454036"/>
    </source>
</evidence>
<accession>A0AAV3Q440</accession>
<dbReference type="InterPro" id="IPR027417">
    <property type="entry name" value="P-loop_NTPase"/>
</dbReference>
<keyword evidence="1" id="KW-0378">Hydrolase</keyword>
<evidence type="ECO:0000259" key="3">
    <source>
        <dbReference type="Pfam" id="PF14214"/>
    </source>
</evidence>
<dbReference type="InterPro" id="IPR025476">
    <property type="entry name" value="Helitron_helicase-like"/>
</dbReference>
<feature type="domain" description="DNA helicase Pif1-like DEAD-box helicase" evidence="2">
    <location>
        <begin position="424"/>
        <end position="630"/>
    </location>
</feature>
<keyword evidence="1" id="KW-0547">Nucleotide-binding</keyword>
<evidence type="ECO:0000313" key="4">
    <source>
        <dbReference type="EMBL" id="GAA0158038.1"/>
    </source>
</evidence>
<gene>
    <name evidence="4" type="ORF">LIER_38576</name>
</gene>
<dbReference type="Gene3D" id="3.40.50.300">
    <property type="entry name" value="P-loop containing nucleotide triphosphate hydrolases"/>
    <property type="match status" value="1"/>
</dbReference>
<dbReference type="PANTHER" id="PTHR10492:SF100">
    <property type="entry name" value="ATP-DEPENDENT DNA HELICASE"/>
    <property type="match status" value="1"/>
</dbReference>
<protein>
    <recommendedName>
        <fullName evidence="1">ATP-dependent DNA helicase</fullName>
        <ecNumber evidence="1">5.6.2.3</ecNumber>
    </recommendedName>
</protein>
<keyword evidence="1" id="KW-0067">ATP-binding</keyword>
<dbReference type="EMBL" id="BAABME010019690">
    <property type="protein sequence ID" value="GAA0158038.1"/>
    <property type="molecule type" value="Genomic_DNA"/>
</dbReference>
<comment type="catalytic activity">
    <reaction evidence="1">
        <text>ATP + H2O = ADP + phosphate + H(+)</text>
        <dbReference type="Rhea" id="RHEA:13065"/>
        <dbReference type="ChEBI" id="CHEBI:15377"/>
        <dbReference type="ChEBI" id="CHEBI:15378"/>
        <dbReference type="ChEBI" id="CHEBI:30616"/>
        <dbReference type="ChEBI" id="CHEBI:43474"/>
        <dbReference type="ChEBI" id="CHEBI:456216"/>
        <dbReference type="EC" id="5.6.2.3"/>
    </reaction>
</comment>
<dbReference type="GO" id="GO:0005524">
    <property type="term" value="F:ATP binding"/>
    <property type="evidence" value="ECO:0007669"/>
    <property type="project" value="UniProtKB-KW"/>
</dbReference>
<dbReference type="GO" id="GO:0006310">
    <property type="term" value="P:DNA recombination"/>
    <property type="evidence" value="ECO:0007669"/>
    <property type="project" value="UniProtKB-KW"/>
</dbReference>
<keyword evidence="1" id="KW-0347">Helicase</keyword>
<organism evidence="4 5">
    <name type="scientific">Lithospermum erythrorhizon</name>
    <name type="common">Purple gromwell</name>
    <name type="synonym">Lithospermum officinale var. erythrorhizon</name>
    <dbReference type="NCBI Taxonomy" id="34254"/>
    <lineage>
        <taxon>Eukaryota</taxon>
        <taxon>Viridiplantae</taxon>
        <taxon>Streptophyta</taxon>
        <taxon>Embryophyta</taxon>
        <taxon>Tracheophyta</taxon>
        <taxon>Spermatophyta</taxon>
        <taxon>Magnoliopsida</taxon>
        <taxon>eudicotyledons</taxon>
        <taxon>Gunneridae</taxon>
        <taxon>Pentapetalae</taxon>
        <taxon>asterids</taxon>
        <taxon>lamiids</taxon>
        <taxon>Boraginales</taxon>
        <taxon>Boraginaceae</taxon>
        <taxon>Boraginoideae</taxon>
        <taxon>Lithospermeae</taxon>
        <taxon>Lithospermum</taxon>
    </lineage>
</organism>
<dbReference type="PANTHER" id="PTHR10492">
    <property type="match status" value="1"/>
</dbReference>
<dbReference type="AlphaFoldDB" id="A0AAV3Q440"/>
<dbReference type="EC" id="5.6.2.3" evidence="1"/>
<comment type="similarity">
    <text evidence="1">Belongs to the helicase family.</text>
</comment>
<reference evidence="4 5" key="1">
    <citation type="submission" date="2024-01" db="EMBL/GenBank/DDBJ databases">
        <title>The complete chloroplast genome sequence of Lithospermum erythrorhizon: insights into the phylogenetic relationship among Boraginaceae species and the maternal lineages of purple gromwells.</title>
        <authorList>
            <person name="Okada T."/>
            <person name="Watanabe K."/>
        </authorList>
    </citation>
    <scope>NUCLEOTIDE SEQUENCE [LARGE SCALE GENOMIC DNA]</scope>
</reference>
<sequence length="667" mass="76656">MTCNPNWPEIKELLHPGEEAQNRPDLLARVFKAKLSIMHDKLTSGEIFGEIASMIHVIEFQKRGLPHAHFLIILKPHSKLLTPEAYDRVVCAELMDQTIDPYFYSLVVRHMMHGPCGNLNQSNVCMKDGRCKNHYPKEFSEYTTHGTGSYPIYRRRDVKRTAKVRDIDEIATFQNARWVSRLKQLEEYLVSLCMESFQQYSNCRINQTNDEARHLNLLYKDFSKNYVWDTQMRTWTQRKRGVVIGRLSVVNPVGNERYYLRVLLSNVRCPVSYNDLLMVNEIMCKTFQEAAYKRGLLHSDDDINKTMEESSTYRMPVELRRLFATLLHYCKHSDARKLFEEYYENMAEDFKRLQMQLSLSDSDIQYKVLQGINDTLESVGRDMNEYHLVSFTYTFSDFERYTREIVAEKSIPIPEEDLHAINYLNVQQRYPFDTIFNAAMMNTGGACFVDGPGGTGKSFLYKVLLAHIRLKGYIALIVASSGIASSSFLGGRTAHSRLKIPIDGGPGVKCQISFQSGEADLIRSSRIIIWDEAPMADKKVILALDKLLQDLYENTKPFGCKLVVFCGDFPQALPVVRGGGRKEQVNASIVSSTLWKHFTKIELTDNMRARTEPAFVDFLMRIGNGEEPTNSRGEIEIPAPMIIPYTNLEQSIEALINTVYLDMRLFK</sequence>
<comment type="cofactor">
    <cofactor evidence="1">
        <name>Mg(2+)</name>
        <dbReference type="ChEBI" id="CHEBI:18420"/>
    </cofactor>
</comment>
<evidence type="ECO:0000259" key="2">
    <source>
        <dbReference type="Pfam" id="PF05970"/>
    </source>
</evidence>
<comment type="caution">
    <text evidence="4">The sequence shown here is derived from an EMBL/GenBank/DDBJ whole genome shotgun (WGS) entry which is preliminary data.</text>
</comment>
<keyword evidence="1" id="KW-0233">DNA recombination</keyword>
<feature type="domain" description="Helitron helicase-like" evidence="3">
    <location>
        <begin position="1"/>
        <end position="72"/>
    </location>
</feature>
<name>A0AAV3Q440_LITER</name>
<evidence type="ECO:0000256" key="1">
    <source>
        <dbReference type="RuleBase" id="RU363044"/>
    </source>
</evidence>
<dbReference type="GO" id="GO:0016787">
    <property type="term" value="F:hydrolase activity"/>
    <property type="evidence" value="ECO:0007669"/>
    <property type="project" value="UniProtKB-KW"/>
</dbReference>